<dbReference type="Proteomes" id="UP001168823">
    <property type="component" value="Unassembled WGS sequence"/>
</dbReference>
<proteinExistence type="predicted"/>
<accession>A0ABT8UDY6</accession>
<protein>
    <submittedName>
        <fullName evidence="1">Uncharacterized protein</fullName>
    </submittedName>
</protein>
<gene>
    <name evidence="1" type="ORF">Q2100_09635</name>
</gene>
<organism evidence="1 2">
    <name type="scientific">Mycolicibacterium arseniciresistens</name>
    <dbReference type="NCBI Taxonomy" id="3062257"/>
    <lineage>
        <taxon>Bacteria</taxon>
        <taxon>Bacillati</taxon>
        <taxon>Actinomycetota</taxon>
        <taxon>Actinomycetes</taxon>
        <taxon>Mycobacteriales</taxon>
        <taxon>Mycobacteriaceae</taxon>
        <taxon>Mycolicibacterium</taxon>
    </lineage>
</organism>
<evidence type="ECO:0000313" key="2">
    <source>
        <dbReference type="Proteomes" id="UP001168823"/>
    </source>
</evidence>
<reference evidence="1" key="1">
    <citation type="submission" date="2023-07" db="EMBL/GenBank/DDBJ databases">
        <title>Mycolicibacterium sp. nov., a novel bacterial species.</title>
        <authorList>
            <person name="Cao Y."/>
        </authorList>
    </citation>
    <scope>NUCLEOTIDE SEQUENCE</scope>
    <source>
        <strain evidence="1">KC 300</strain>
    </source>
</reference>
<evidence type="ECO:0000313" key="1">
    <source>
        <dbReference type="EMBL" id="MDO3636005.1"/>
    </source>
</evidence>
<sequence>MTEPGYTPPGDIEITAAWPSAPHTRSLVANLSAFQWDQDRAGVYLMFGAVGVPIWLSDQDRDDWLAAHPDHRIPVEPIASVYMNKERVTDLVMKLGAHIGLRVENPGGSDAE</sequence>
<dbReference type="EMBL" id="JAUMSQ010000050">
    <property type="protein sequence ID" value="MDO3636005.1"/>
    <property type="molecule type" value="Genomic_DNA"/>
</dbReference>
<name>A0ABT8UDY6_9MYCO</name>
<comment type="caution">
    <text evidence="1">The sequence shown here is derived from an EMBL/GenBank/DDBJ whole genome shotgun (WGS) entry which is preliminary data.</text>
</comment>
<dbReference type="RefSeq" id="WP_302913859.1">
    <property type="nucleotide sequence ID" value="NZ_JAUMSQ010000050.1"/>
</dbReference>
<keyword evidence="2" id="KW-1185">Reference proteome</keyword>